<dbReference type="EMBL" id="GDID01002056">
    <property type="protein sequence ID" value="JAP94550.1"/>
    <property type="molecule type" value="Transcribed_RNA"/>
</dbReference>
<keyword evidence="3" id="KW-0813">Transport</keyword>
<keyword evidence="8 9" id="KW-0472">Membrane</keyword>
<keyword evidence="6" id="KW-0029">Amino-acid transport</keyword>
<evidence type="ECO:0000256" key="2">
    <source>
        <dbReference type="ARBA" id="ARBA00008066"/>
    </source>
</evidence>
<dbReference type="GO" id="GO:0061459">
    <property type="term" value="F:L-arginine transmembrane transporter activity"/>
    <property type="evidence" value="ECO:0007669"/>
    <property type="project" value="TreeGrafter"/>
</dbReference>
<evidence type="ECO:0000256" key="6">
    <source>
        <dbReference type="ARBA" id="ARBA00022970"/>
    </source>
</evidence>
<reference evidence="11" key="1">
    <citation type="submission" date="2015-07" db="EMBL/GenBank/DDBJ databases">
        <title>Adaptation to a free-living lifestyle via gene acquisitions in the diplomonad Trepomonas sp. PC1.</title>
        <authorList>
            <person name="Xu F."/>
            <person name="Jerlstrom-Hultqvist J."/>
            <person name="Kolisko M."/>
            <person name="Simpson A.G.B."/>
            <person name="Roger A.J."/>
            <person name="Svard S.G."/>
            <person name="Andersson J.O."/>
        </authorList>
    </citation>
    <scope>NUCLEOTIDE SEQUENCE</scope>
    <source>
        <strain evidence="11">PC1</strain>
    </source>
</reference>
<evidence type="ECO:0000256" key="9">
    <source>
        <dbReference type="SAM" id="Phobius"/>
    </source>
</evidence>
<comment type="similarity">
    <text evidence="2">Belongs to the amino acid/polyamine transporter 2 family.</text>
</comment>
<protein>
    <submittedName>
        <fullName evidence="11">Amino acid transporter family protein</fullName>
    </submittedName>
</protein>
<evidence type="ECO:0000256" key="1">
    <source>
        <dbReference type="ARBA" id="ARBA00004128"/>
    </source>
</evidence>
<dbReference type="PANTHER" id="PTHR22950">
    <property type="entry name" value="AMINO ACID TRANSPORTER"/>
    <property type="match status" value="1"/>
</dbReference>
<evidence type="ECO:0000256" key="3">
    <source>
        <dbReference type="ARBA" id="ARBA00022448"/>
    </source>
</evidence>
<evidence type="ECO:0000313" key="11">
    <source>
        <dbReference type="EMBL" id="JAP94550.1"/>
    </source>
</evidence>
<keyword evidence="4" id="KW-0926">Vacuole</keyword>
<evidence type="ECO:0000259" key="10">
    <source>
        <dbReference type="Pfam" id="PF01490"/>
    </source>
</evidence>
<evidence type="ECO:0000256" key="5">
    <source>
        <dbReference type="ARBA" id="ARBA00022692"/>
    </source>
</evidence>
<feature type="transmembrane region" description="Helical" evidence="9">
    <location>
        <begin position="219"/>
        <end position="242"/>
    </location>
</feature>
<evidence type="ECO:0000256" key="4">
    <source>
        <dbReference type="ARBA" id="ARBA00022554"/>
    </source>
</evidence>
<evidence type="ECO:0000256" key="8">
    <source>
        <dbReference type="ARBA" id="ARBA00023136"/>
    </source>
</evidence>
<keyword evidence="5 9" id="KW-0812">Transmembrane</keyword>
<feature type="non-terminal residue" evidence="11">
    <location>
        <position position="1"/>
    </location>
</feature>
<dbReference type="GO" id="GO:0005774">
    <property type="term" value="C:vacuolar membrane"/>
    <property type="evidence" value="ECO:0007669"/>
    <property type="project" value="UniProtKB-SubCell"/>
</dbReference>
<dbReference type="Pfam" id="PF01490">
    <property type="entry name" value="Aa_trans"/>
    <property type="match status" value="1"/>
</dbReference>
<dbReference type="GO" id="GO:0015194">
    <property type="term" value="F:L-serine transmembrane transporter activity"/>
    <property type="evidence" value="ECO:0007669"/>
    <property type="project" value="TreeGrafter"/>
</dbReference>
<dbReference type="InterPro" id="IPR013057">
    <property type="entry name" value="AA_transpt_TM"/>
</dbReference>
<dbReference type="GO" id="GO:0015189">
    <property type="term" value="F:L-lysine transmembrane transporter activity"/>
    <property type="evidence" value="ECO:0007669"/>
    <property type="project" value="TreeGrafter"/>
</dbReference>
<dbReference type="GO" id="GO:0005313">
    <property type="term" value="F:L-glutamate transmembrane transporter activity"/>
    <property type="evidence" value="ECO:0007669"/>
    <property type="project" value="TreeGrafter"/>
</dbReference>
<feature type="transmembrane region" description="Helical" evidence="9">
    <location>
        <begin position="113"/>
        <end position="133"/>
    </location>
</feature>
<feature type="transmembrane region" description="Helical" evidence="9">
    <location>
        <begin position="70"/>
        <end position="93"/>
    </location>
</feature>
<accession>A0A146KCK3</accession>
<dbReference type="PANTHER" id="PTHR22950:SF678">
    <property type="entry name" value="VACUOLAR AMINO ACID TRANSPORTER 5-RELATED"/>
    <property type="match status" value="1"/>
</dbReference>
<gene>
    <name evidence="11" type="ORF">TPC1_12762</name>
</gene>
<organism evidence="11">
    <name type="scientific">Trepomonas sp. PC1</name>
    <dbReference type="NCBI Taxonomy" id="1076344"/>
    <lineage>
        <taxon>Eukaryota</taxon>
        <taxon>Metamonada</taxon>
        <taxon>Diplomonadida</taxon>
        <taxon>Hexamitidae</taxon>
        <taxon>Hexamitinae</taxon>
        <taxon>Trepomonas</taxon>
    </lineage>
</organism>
<keyword evidence="7 9" id="KW-1133">Transmembrane helix</keyword>
<comment type="subcellular location">
    <subcellularLocation>
        <location evidence="1">Vacuole membrane</location>
        <topology evidence="1">Multi-pass membrane protein</topology>
    </subcellularLocation>
</comment>
<dbReference type="AlphaFoldDB" id="A0A146KCK3"/>
<name>A0A146KCK3_9EUKA</name>
<proteinExistence type="inferred from homology"/>
<feature type="transmembrane region" description="Helical" evidence="9">
    <location>
        <begin position="154"/>
        <end position="175"/>
    </location>
</feature>
<feature type="transmembrane region" description="Helical" evidence="9">
    <location>
        <begin position="187"/>
        <end position="207"/>
    </location>
</feature>
<feature type="domain" description="Amino acid transporter transmembrane" evidence="10">
    <location>
        <begin position="8"/>
        <end position="234"/>
    </location>
</feature>
<dbReference type="GO" id="GO:0005290">
    <property type="term" value="F:L-histidine transmembrane transporter activity"/>
    <property type="evidence" value="ECO:0007669"/>
    <property type="project" value="TreeGrafter"/>
</dbReference>
<dbReference type="GO" id="GO:0005302">
    <property type="term" value="F:L-tyrosine transmembrane transporter activity"/>
    <property type="evidence" value="ECO:0007669"/>
    <property type="project" value="TreeGrafter"/>
</dbReference>
<evidence type="ECO:0000256" key="7">
    <source>
        <dbReference type="ARBA" id="ARBA00022989"/>
    </source>
</evidence>
<sequence length="246" mass="27882">NILGIFYITIVVLIYFFSRRPIVEPPVAYNFKFESLQTLSLFQNAFACQYQIANVYRDLKQKSQQKMKKIIVATFSTVCVMYITIALIGYFSFTTIFKQNSNILKIFSRVENAGYIQAANVIMLIGMVAHYPLICFPLRRTIESFFWRDADAKIGWRLLIAFLLIFTSGVLGCLLQDIGDVLVYKGAIFGSCVMFVFPGIFGFKVWLVKRGNQRLLRAFITLCCGSFVAIIGTSSAAVSQALKNRK</sequence>